<dbReference type="SUPFAM" id="SSF54197">
    <property type="entry name" value="HIT-like"/>
    <property type="match status" value="1"/>
</dbReference>
<dbReference type="InterPro" id="IPR052908">
    <property type="entry name" value="AP-4-A_phosphorylase"/>
</dbReference>
<dbReference type="AlphaFoldDB" id="A0A1G2UTH6"/>
<dbReference type="EMBL" id="MHWS01000006">
    <property type="protein sequence ID" value="OHB12648.1"/>
    <property type="molecule type" value="Genomic_DNA"/>
</dbReference>
<gene>
    <name evidence="2" type="ORF">A3G46_02220</name>
</gene>
<dbReference type="GO" id="GO:0003824">
    <property type="term" value="F:catalytic activity"/>
    <property type="evidence" value="ECO:0007669"/>
    <property type="project" value="InterPro"/>
</dbReference>
<dbReference type="Pfam" id="PF01230">
    <property type="entry name" value="HIT"/>
    <property type="match status" value="1"/>
</dbReference>
<dbReference type="InterPro" id="IPR036265">
    <property type="entry name" value="HIT-like_sf"/>
</dbReference>
<dbReference type="Gene3D" id="3.30.428.10">
    <property type="entry name" value="HIT-like"/>
    <property type="match status" value="1"/>
</dbReference>
<dbReference type="InterPro" id="IPR011146">
    <property type="entry name" value="HIT-like"/>
</dbReference>
<evidence type="ECO:0000259" key="1">
    <source>
        <dbReference type="Pfam" id="PF01230"/>
    </source>
</evidence>
<dbReference type="PANTHER" id="PTHR42997:SF1">
    <property type="entry name" value="AP-4-A PHOSPHORYLASE"/>
    <property type="match status" value="1"/>
</dbReference>
<reference evidence="2 3" key="1">
    <citation type="journal article" date="2016" name="Nat. Commun.">
        <title>Thousands of microbial genomes shed light on interconnected biogeochemical processes in an aquifer system.</title>
        <authorList>
            <person name="Anantharaman K."/>
            <person name="Brown C.T."/>
            <person name="Hug L.A."/>
            <person name="Sharon I."/>
            <person name="Castelle C.J."/>
            <person name="Probst A.J."/>
            <person name="Thomas B.C."/>
            <person name="Singh A."/>
            <person name="Wilkins M.J."/>
            <person name="Karaoz U."/>
            <person name="Brodie E.L."/>
            <person name="Williams K.H."/>
            <person name="Hubbard S.S."/>
            <person name="Banfield J.F."/>
        </authorList>
    </citation>
    <scope>NUCLEOTIDE SEQUENCE [LARGE SCALE GENOMIC DNA]</scope>
</reference>
<comment type="caution">
    <text evidence="2">The sequence shown here is derived from an EMBL/GenBank/DDBJ whole genome shotgun (WGS) entry which is preliminary data.</text>
</comment>
<proteinExistence type="predicted"/>
<sequence>MAVPTTTGTAFFFKKFNYNHFYMATKKYFNMANARVPEQLKQMEDLQKMKICPFCRKYFEKNHREPILREGKNWLVTKNDYPYEGSRVHMIINYKKHIDSVEKISPQSMIELFSHIRWIKKKFNIRGGAFLMRFGDIKYTGASITHLHAHLISGYKQKKDSESIKQKIGYKK</sequence>
<evidence type="ECO:0000313" key="3">
    <source>
        <dbReference type="Proteomes" id="UP000177276"/>
    </source>
</evidence>
<organism evidence="2 3">
    <name type="scientific">Candidatus Zambryskibacteria bacterium RIFCSPLOWO2_12_FULL_39_16</name>
    <dbReference type="NCBI Taxonomy" id="1802775"/>
    <lineage>
        <taxon>Bacteria</taxon>
        <taxon>Candidatus Zambryskiibacteriota</taxon>
    </lineage>
</organism>
<dbReference type="Proteomes" id="UP000177276">
    <property type="component" value="Unassembled WGS sequence"/>
</dbReference>
<protein>
    <recommendedName>
        <fullName evidence="1">HIT domain-containing protein</fullName>
    </recommendedName>
</protein>
<feature type="domain" description="HIT" evidence="1">
    <location>
        <begin position="86"/>
        <end position="156"/>
    </location>
</feature>
<evidence type="ECO:0000313" key="2">
    <source>
        <dbReference type="EMBL" id="OHB12648.1"/>
    </source>
</evidence>
<name>A0A1G2UTH6_9BACT</name>
<dbReference type="PANTHER" id="PTHR42997">
    <property type="entry name" value="HIT FAMILY HYDROLASE"/>
    <property type="match status" value="1"/>
</dbReference>
<accession>A0A1G2UTH6</accession>